<organism evidence="1 2">
    <name type="scientific">Caerostris extrusa</name>
    <name type="common">Bark spider</name>
    <name type="synonym">Caerostris bankana</name>
    <dbReference type="NCBI Taxonomy" id="172846"/>
    <lineage>
        <taxon>Eukaryota</taxon>
        <taxon>Metazoa</taxon>
        <taxon>Ecdysozoa</taxon>
        <taxon>Arthropoda</taxon>
        <taxon>Chelicerata</taxon>
        <taxon>Arachnida</taxon>
        <taxon>Araneae</taxon>
        <taxon>Araneomorphae</taxon>
        <taxon>Entelegynae</taxon>
        <taxon>Araneoidea</taxon>
        <taxon>Araneidae</taxon>
        <taxon>Caerostris</taxon>
    </lineage>
</organism>
<dbReference type="Proteomes" id="UP001054945">
    <property type="component" value="Unassembled WGS sequence"/>
</dbReference>
<sequence>MRGFELIGGAIAAEVNRSPFPSRLGLSSSSSSIQATPQHPSYWIVTDGRSEGDLRNWDVRKLRMVFRIDCWNCQTIWKLALRNAASVSHQVRRFVPGEDAFYQGDCLDNWERNVSRLFLERYSSFGRPPR</sequence>
<dbReference type="EMBL" id="BPLR01007240">
    <property type="protein sequence ID" value="GIY15491.1"/>
    <property type="molecule type" value="Genomic_DNA"/>
</dbReference>
<reference evidence="1 2" key="1">
    <citation type="submission" date="2021-06" db="EMBL/GenBank/DDBJ databases">
        <title>Caerostris extrusa draft genome.</title>
        <authorList>
            <person name="Kono N."/>
            <person name="Arakawa K."/>
        </authorList>
    </citation>
    <scope>NUCLEOTIDE SEQUENCE [LARGE SCALE GENOMIC DNA]</scope>
</reference>
<protein>
    <submittedName>
        <fullName evidence="1">Uncharacterized protein</fullName>
    </submittedName>
</protein>
<name>A0AAV4R597_CAEEX</name>
<gene>
    <name evidence="1" type="ORF">CEXT_587651</name>
</gene>
<evidence type="ECO:0000313" key="1">
    <source>
        <dbReference type="EMBL" id="GIY15491.1"/>
    </source>
</evidence>
<comment type="caution">
    <text evidence="1">The sequence shown here is derived from an EMBL/GenBank/DDBJ whole genome shotgun (WGS) entry which is preliminary data.</text>
</comment>
<evidence type="ECO:0000313" key="2">
    <source>
        <dbReference type="Proteomes" id="UP001054945"/>
    </source>
</evidence>
<keyword evidence="2" id="KW-1185">Reference proteome</keyword>
<accession>A0AAV4R597</accession>
<dbReference type="AlphaFoldDB" id="A0AAV4R597"/>
<proteinExistence type="predicted"/>